<evidence type="ECO:0000313" key="2">
    <source>
        <dbReference type="WBParaSite" id="sdigi.contig669.g9436.t1"/>
    </source>
</evidence>
<organism evidence="1 2">
    <name type="scientific">Setaria digitata</name>
    <dbReference type="NCBI Taxonomy" id="48799"/>
    <lineage>
        <taxon>Eukaryota</taxon>
        <taxon>Metazoa</taxon>
        <taxon>Ecdysozoa</taxon>
        <taxon>Nematoda</taxon>
        <taxon>Chromadorea</taxon>
        <taxon>Rhabditida</taxon>
        <taxon>Spirurina</taxon>
        <taxon>Spiruromorpha</taxon>
        <taxon>Filarioidea</taxon>
        <taxon>Setariidae</taxon>
        <taxon>Setaria</taxon>
    </lineage>
</organism>
<dbReference type="AlphaFoldDB" id="A0A915Q3B8"/>
<dbReference type="WBParaSite" id="sdigi.contig669.g9436.t1">
    <property type="protein sequence ID" value="sdigi.contig669.g9436.t1"/>
    <property type="gene ID" value="sdigi.contig669.g9436"/>
</dbReference>
<reference evidence="2" key="1">
    <citation type="submission" date="2022-11" db="UniProtKB">
        <authorList>
            <consortium name="WormBaseParasite"/>
        </authorList>
    </citation>
    <scope>IDENTIFICATION</scope>
</reference>
<sequence>MNLEDRWMQDKRMFEDGLDADVRMDGWMDMNARIDGGTECGRMADVNGRMDGRRERTIGWME</sequence>
<evidence type="ECO:0000313" key="1">
    <source>
        <dbReference type="Proteomes" id="UP000887581"/>
    </source>
</evidence>
<protein>
    <submittedName>
        <fullName evidence="2">Uncharacterized protein</fullName>
    </submittedName>
</protein>
<keyword evidence="1" id="KW-1185">Reference proteome</keyword>
<proteinExistence type="predicted"/>
<dbReference type="Proteomes" id="UP000887581">
    <property type="component" value="Unplaced"/>
</dbReference>
<accession>A0A915Q3B8</accession>
<name>A0A915Q3B8_9BILA</name>